<proteinExistence type="predicted"/>
<feature type="transmembrane region" description="Helical" evidence="1">
    <location>
        <begin position="85"/>
        <end position="103"/>
    </location>
</feature>
<dbReference type="HOGENOM" id="CLU_1811372_0_0_2"/>
<dbReference type="Proteomes" id="UP000030624">
    <property type="component" value="Chromosome"/>
</dbReference>
<feature type="transmembrane region" description="Helical" evidence="1">
    <location>
        <begin position="61"/>
        <end position="78"/>
    </location>
</feature>
<feature type="transmembrane region" description="Helical" evidence="1">
    <location>
        <begin position="123"/>
        <end position="141"/>
    </location>
</feature>
<dbReference type="EMBL" id="CP009552">
    <property type="protein sequence ID" value="AIY89804.1"/>
    <property type="molecule type" value="Genomic_DNA"/>
</dbReference>
<protein>
    <submittedName>
        <fullName evidence="2">Uncharacterized protein</fullName>
    </submittedName>
</protein>
<keyword evidence="1" id="KW-0472">Membrane</keyword>
<evidence type="ECO:0000313" key="2">
    <source>
        <dbReference type="EMBL" id="AIY89804.1"/>
    </source>
</evidence>
<organism evidence="2 3">
    <name type="scientific">Geoglobus acetivorans</name>
    <dbReference type="NCBI Taxonomy" id="565033"/>
    <lineage>
        <taxon>Archaea</taxon>
        <taxon>Methanobacteriati</taxon>
        <taxon>Methanobacteriota</taxon>
        <taxon>Archaeoglobi</taxon>
        <taxon>Archaeoglobales</taxon>
        <taxon>Archaeoglobaceae</taxon>
        <taxon>Geoglobus</taxon>
    </lineage>
</organism>
<accession>A0A0A7GCT2</accession>
<feature type="transmembrane region" description="Helical" evidence="1">
    <location>
        <begin position="6"/>
        <end position="32"/>
    </location>
</feature>
<evidence type="ECO:0000256" key="1">
    <source>
        <dbReference type="SAM" id="Phobius"/>
    </source>
</evidence>
<dbReference type="AlphaFoldDB" id="A0A0A7GCT2"/>
<keyword evidence="1" id="KW-0812">Transmembrane</keyword>
<evidence type="ECO:0000313" key="3">
    <source>
        <dbReference type="Proteomes" id="UP000030624"/>
    </source>
</evidence>
<gene>
    <name evidence="2" type="ORF">GACE_0755</name>
</gene>
<keyword evidence="1" id="KW-1133">Transmembrane helix</keyword>
<dbReference type="KEGG" id="gac:GACE_0755"/>
<name>A0A0A7GCT2_GEOAI</name>
<reference evidence="2 3" key="1">
    <citation type="journal article" date="2015" name="Appl. Environ. Microbiol.">
        <title>The Geoglobus acetivorans genome: Fe(III) reduction, acetate utilization, autotrophic growth, and degradation of aromatic compounds in a hyperthermophilic archaeon.</title>
        <authorList>
            <person name="Mardanov A.V."/>
            <person name="Slododkina G.B."/>
            <person name="Slobodkin A.I."/>
            <person name="Beletsky A.V."/>
            <person name="Gavrilov S.N."/>
            <person name="Kublanov I.V."/>
            <person name="Bonch-Osmolovskaya E.A."/>
            <person name="Skryabin K.G."/>
            <person name="Ravin N.V."/>
        </authorList>
    </citation>
    <scope>NUCLEOTIDE SEQUENCE [LARGE SCALE GENOMIC DNA]</scope>
    <source>
        <strain evidence="2 3">SBH6</strain>
    </source>
</reference>
<feature type="transmembrane region" description="Helical" evidence="1">
    <location>
        <begin position="39"/>
        <end position="55"/>
    </location>
</feature>
<sequence>MVLISAALAGITALDNPFVAMYAIPLALSVAFRKDFRKYVIFASVLTTLPAAYIADPKTVILFISFAFASVLVADSRIYSDRRTLIAGIALFSLISALVNYRLVPFTFLLAIPEVLDFKTKTLGLYLLAILLGFSAALIFMG</sequence>